<protein>
    <submittedName>
        <fullName evidence="10">ABC transporter permease</fullName>
    </submittedName>
</protein>
<dbReference type="InterPro" id="IPR047817">
    <property type="entry name" value="ABC2_TM_bact-type"/>
</dbReference>
<comment type="subcellular location">
    <subcellularLocation>
        <location evidence="1">Cell membrane</location>
        <topology evidence="1">Multi-pass membrane protein</topology>
    </subcellularLocation>
</comment>
<evidence type="ECO:0000256" key="7">
    <source>
        <dbReference type="ARBA" id="ARBA00023136"/>
    </source>
</evidence>
<dbReference type="InterPro" id="IPR051449">
    <property type="entry name" value="ABC-2_transporter_component"/>
</dbReference>
<accession>A0A9X3Z874</accession>
<dbReference type="PANTHER" id="PTHR30294:SF29">
    <property type="entry name" value="MULTIDRUG ABC TRANSPORTER PERMEASE YBHS-RELATED"/>
    <property type="match status" value="1"/>
</dbReference>
<keyword evidence="5 8" id="KW-0812">Transmembrane</keyword>
<evidence type="ECO:0000256" key="1">
    <source>
        <dbReference type="ARBA" id="ARBA00004651"/>
    </source>
</evidence>
<dbReference type="PANTHER" id="PTHR30294">
    <property type="entry name" value="MEMBRANE COMPONENT OF ABC TRANSPORTER YHHJ-RELATED"/>
    <property type="match status" value="1"/>
</dbReference>
<comment type="caution">
    <text evidence="10">The sequence shown here is derived from an EMBL/GenBank/DDBJ whole genome shotgun (WGS) entry which is preliminary data.</text>
</comment>
<reference evidence="10" key="2">
    <citation type="journal article" date="2023" name="Syst. Appl. Microbiol.">
        <title>Govania unica gen. nov., sp. nov., a rare biosphere bacterium that represents a novel family in the class Alphaproteobacteria.</title>
        <authorList>
            <person name="Vandamme P."/>
            <person name="Peeters C."/>
            <person name="Hettiarachchi A."/>
            <person name="Cnockaert M."/>
            <person name="Carlier A."/>
        </authorList>
    </citation>
    <scope>NUCLEOTIDE SEQUENCE</scope>
    <source>
        <strain evidence="10">LMG 31809</strain>
    </source>
</reference>
<dbReference type="GO" id="GO:0140359">
    <property type="term" value="F:ABC-type transporter activity"/>
    <property type="evidence" value="ECO:0007669"/>
    <property type="project" value="InterPro"/>
</dbReference>
<evidence type="ECO:0000313" key="11">
    <source>
        <dbReference type="Proteomes" id="UP001141619"/>
    </source>
</evidence>
<dbReference type="GO" id="GO:0005886">
    <property type="term" value="C:plasma membrane"/>
    <property type="evidence" value="ECO:0007669"/>
    <property type="project" value="UniProtKB-SubCell"/>
</dbReference>
<evidence type="ECO:0000313" key="10">
    <source>
        <dbReference type="EMBL" id="MDA5194851.1"/>
    </source>
</evidence>
<gene>
    <name evidence="10" type="ORF">NYP16_12905</name>
</gene>
<feature type="transmembrane region" description="Helical" evidence="8">
    <location>
        <begin position="280"/>
        <end position="302"/>
    </location>
</feature>
<keyword evidence="11" id="KW-1185">Reference proteome</keyword>
<evidence type="ECO:0000256" key="5">
    <source>
        <dbReference type="ARBA" id="ARBA00022692"/>
    </source>
</evidence>
<organism evidence="10 11">
    <name type="scientific">Govanella unica</name>
    <dbReference type="NCBI Taxonomy" id="2975056"/>
    <lineage>
        <taxon>Bacteria</taxon>
        <taxon>Pseudomonadati</taxon>
        <taxon>Pseudomonadota</taxon>
        <taxon>Alphaproteobacteria</taxon>
        <taxon>Emcibacterales</taxon>
        <taxon>Govanellaceae</taxon>
        <taxon>Govanella</taxon>
    </lineage>
</organism>
<dbReference type="AlphaFoldDB" id="A0A9X3Z874"/>
<feature type="transmembrane region" description="Helical" evidence="8">
    <location>
        <begin position="372"/>
        <end position="390"/>
    </location>
</feature>
<keyword evidence="7 8" id="KW-0472">Membrane</keyword>
<feature type="transmembrane region" description="Helical" evidence="8">
    <location>
        <begin position="253"/>
        <end position="274"/>
    </location>
</feature>
<evidence type="ECO:0000256" key="2">
    <source>
        <dbReference type="ARBA" id="ARBA00007783"/>
    </source>
</evidence>
<sequence>MTPWGRIVGFFRTKRPLTGWGISRHGFVAMFTKEFVQMRRDRMTVAMMLGMPLIQLFLFGFAINTDPRNLPAVLVASDNGPVVRSIVTALENTGYYRFTRHTSSPDVADQLVQAGEVQFAFIFPEDFERRYMRGDRPKVLIEADATDPTAIGSALAAAAGIDSFNLGSSTEGSLAMRAPQPRAYDFVVQRRYNPENKTRYNIVPGLVGVILSMTMLIITSIAVTRERERGTLETLLVMPFSPLEVMFGKITPYVFVGYVQLAFILTVSYFIFGVPLQGSLLLLSLLTIIFIAANLALGFLFSTAATTQLEAVQMTFFAFLPSILLSGFMFPFRGMPEWAQWIGSVLPMTHYIRIVRGIVLKGSSFMELWDSIWPLTLIFLAISAAALIRYRRTLD</sequence>
<feature type="transmembrane region" description="Helical" evidence="8">
    <location>
        <begin position="314"/>
        <end position="332"/>
    </location>
</feature>
<keyword evidence="6 8" id="KW-1133">Transmembrane helix</keyword>
<evidence type="ECO:0000259" key="9">
    <source>
        <dbReference type="PROSITE" id="PS51012"/>
    </source>
</evidence>
<dbReference type="Pfam" id="PF12698">
    <property type="entry name" value="ABC2_membrane_3"/>
    <property type="match status" value="1"/>
</dbReference>
<evidence type="ECO:0000256" key="4">
    <source>
        <dbReference type="ARBA" id="ARBA00022475"/>
    </source>
</evidence>
<evidence type="ECO:0000256" key="8">
    <source>
        <dbReference type="SAM" id="Phobius"/>
    </source>
</evidence>
<dbReference type="PROSITE" id="PS51012">
    <property type="entry name" value="ABC_TM2"/>
    <property type="match status" value="1"/>
</dbReference>
<dbReference type="RefSeq" id="WP_274944558.1">
    <property type="nucleotide sequence ID" value="NZ_JANWOI010000004.1"/>
</dbReference>
<feature type="transmembrane region" description="Helical" evidence="8">
    <location>
        <begin position="43"/>
        <end position="63"/>
    </location>
</feature>
<dbReference type="EMBL" id="JANWOI010000004">
    <property type="protein sequence ID" value="MDA5194851.1"/>
    <property type="molecule type" value="Genomic_DNA"/>
</dbReference>
<proteinExistence type="inferred from homology"/>
<dbReference type="InterPro" id="IPR013525">
    <property type="entry name" value="ABC2_TM"/>
</dbReference>
<evidence type="ECO:0000256" key="6">
    <source>
        <dbReference type="ARBA" id="ARBA00022989"/>
    </source>
</evidence>
<dbReference type="Gene3D" id="3.40.1710.10">
    <property type="entry name" value="abc type-2 transporter like domain"/>
    <property type="match status" value="1"/>
</dbReference>
<feature type="domain" description="ABC transmembrane type-2" evidence="9">
    <location>
        <begin position="168"/>
        <end position="393"/>
    </location>
</feature>
<evidence type="ECO:0000256" key="3">
    <source>
        <dbReference type="ARBA" id="ARBA00022448"/>
    </source>
</evidence>
<keyword evidence="3" id="KW-0813">Transport</keyword>
<feature type="transmembrane region" description="Helical" evidence="8">
    <location>
        <begin position="202"/>
        <end position="223"/>
    </location>
</feature>
<comment type="similarity">
    <text evidence="2">Belongs to the ABC-2 integral membrane protein family.</text>
</comment>
<name>A0A9X3Z874_9PROT</name>
<dbReference type="Proteomes" id="UP001141619">
    <property type="component" value="Unassembled WGS sequence"/>
</dbReference>
<keyword evidence="4" id="KW-1003">Cell membrane</keyword>
<reference evidence="10" key="1">
    <citation type="submission" date="2022-08" db="EMBL/GenBank/DDBJ databases">
        <authorList>
            <person name="Vandamme P."/>
            <person name="Hettiarachchi A."/>
            <person name="Peeters C."/>
            <person name="Cnockaert M."/>
            <person name="Carlier A."/>
        </authorList>
    </citation>
    <scope>NUCLEOTIDE SEQUENCE</scope>
    <source>
        <strain evidence="10">LMG 31809</strain>
    </source>
</reference>